<name>D7BW74_STRBB</name>
<reference evidence="2 3" key="1">
    <citation type="journal article" date="2010" name="J. Bacteriol.">
        <title>Genome sequence of the milbemycin-producing bacterium Streptomyces bingchenggensis.</title>
        <authorList>
            <person name="Wang X.J."/>
            <person name="Yan Y.J."/>
            <person name="Zhang B."/>
            <person name="An J."/>
            <person name="Wang J.J."/>
            <person name="Tian J."/>
            <person name="Jiang L."/>
            <person name="Chen Y.H."/>
            <person name="Huang S.X."/>
            <person name="Yin M."/>
            <person name="Zhang J."/>
            <person name="Gao A.L."/>
            <person name="Liu C.X."/>
            <person name="Zhu Z.X."/>
            <person name="Xiang W.S."/>
        </authorList>
    </citation>
    <scope>NUCLEOTIDE SEQUENCE [LARGE SCALE GENOMIC DNA]</scope>
    <source>
        <strain evidence="2 3">BCW-1</strain>
    </source>
</reference>
<keyword evidence="3" id="KW-1185">Reference proteome</keyword>
<dbReference type="KEGG" id="sbh:SBI_08666"/>
<organism evidence="2 3">
    <name type="scientific">Streptomyces bingchenggensis (strain BCW-1)</name>
    <dbReference type="NCBI Taxonomy" id="749414"/>
    <lineage>
        <taxon>Bacteria</taxon>
        <taxon>Bacillati</taxon>
        <taxon>Actinomycetota</taxon>
        <taxon>Actinomycetes</taxon>
        <taxon>Kitasatosporales</taxon>
        <taxon>Streptomycetaceae</taxon>
        <taxon>Streptomyces</taxon>
    </lineage>
</organism>
<dbReference type="InterPro" id="IPR037473">
    <property type="entry name" value="Lcp-like"/>
</dbReference>
<gene>
    <name evidence="2" type="ordered locus">SBI_08666</name>
</gene>
<feature type="domain" description="ER-bound oxygenase mpaB/mpaB'/Rubber oxygenase catalytic" evidence="1">
    <location>
        <begin position="101"/>
        <end position="316"/>
    </location>
</feature>
<dbReference type="Pfam" id="PF09995">
    <property type="entry name" value="MPAB_Lcp_cat"/>
    <property type="match status" value="1"/>
</dbReference>
<dbReference type="AlphaFoldDB" id="D7BW74"/>
<accession>D7BW74</accession>
<dbReference type="EMBL" id="CP002047">
    <property type="protein sequence ID" value="ADI11784.1"/>
    <property type="molecule type" value="Genomic_DNA"/>
</dbReference>
<evidence type="ECO:0000259" key="1">
    <source>
        <dbReference type="Pfam" id="PF09995"/>
    </source>
</evidence>
<dbReference type="InterPro" id="IPR018713">
    <property type="entry name" value="MPAB/Lcp_cat_dom"/>
</dbReference>
<dbReference type="PANTHER" id="PTHR37539">
    <property type="entry name" value="SECRETED PROTEIN-RELATED"/>
    <property type="match status" value="1"/>
</dbReference>
<dbReference type="eggNOG" id="ENOG502Z7TF">
    <property type="taxonomic scope" value="Bacteria"/>
</dbReference>
<evidence type="ECO:0000313" key="2">
    <source>
        <dbReference type="EMBL" id="ADI11784.1"/>
    </source>
</evidence>
<sequence>MTTHTATEERAAFIEGSLQVGDPVADAVIAEIDKLGGPARHLVNQGLKDGLSSLSDVPPAIAALLREAEAVPDWVDTKPFAEGETAYLSVEPVWTQFALALGSLLPEYSTPRIARVLTGTGRLENATQRRLQETGKWINSVVLPGGMLPGGPGYLDSVQVRLMHARVRATKLRHGWDPAFGVPINQVDLARTWLDFTYSPLSALEKLGITFTDEELAGVYSYWQYVAYLLGVDPGFYRNIADHREAGEWYAAINAISGEPDEHSVALTSATLEVLTGILSELTLKTPLPLTGDLVAAFARHILGDELSDRLGVAQTDLVPLVGLFAERNKQTRRWQRMSSEAQQQGLKENIEFRRFLMGLTEGATVYEQNLA</sequence>
<proteinExistence type="predicted"/>
<protein>
    <recommendedName>
        <fullName evidence="1">ER-bound oxygenase mpaB/mpaB'/Rubber oxygenase catalytic domain-containing protein</fullName>
    </recommendedName>
</protein>
<evidence type="ECO:0000313" key="3">
    <source>
        <dbReference type="Proteomes" id="UP000000377"/>
    </source>
</evidence>
<dbReference type="Proteomes" id="UP000000377">
    <property type="component" value="Chromosome"/>
</dbReference>
<dbReference type="STRING" id="749414.SBI_08666"/>
<dbReference type="PANTHER" id="PTHR37539:SF1">
    <property type="entry name" value="ER-BOUND OXYGENASE MPAB_MPAB'_RUBBER OXYGENASE CATALYTIC DOMAIN-CONTAINING PROTEIN"/>
    <property type="match status" value="1"/>
</dbReference>
<dbReference type="HOGENOM" id="CLU_049598_1_1_11"/>
<dbReference type="PATRIC" id="fig|749414.3.peg.8915"/>
<dbReference type="GO" id="GO:0016491">
    <property type="term" value="F:oxidoreductase activity"/>
    <property type="evidence" value="ECO:0007669"/>
    <property type="project" value="InterPro"/>
</dbReference>
<dbReference type="RefSeq" id="WP_014181233.1">
    <property type="nucleotide sequence ID" value="NC_016582.1"/>
</dbReference>